<dbReference type="Proteomes" id="UP000230557">
    <property type="component" value="Unassembled WGS sequence"/>
</dbReference>
<sequence>MLQTPIKAFLIVVLVLVVIGFILAVAQSPSEQGTQVSINPVDEPLVLGHTYFAGANTYSGSFMTPTPCYDWGQTDVELSDTKPEKIKLVISAQEVGDCVDVKTPAKKDFTFLVPSSPDAGLVGVELNGKEVKFEIRKD</sequence>
<name>A0A2H0VEE2_9BACT</name>
<evidence type="ECO:0000313" key="1">
    <source>
        <dbReference type="EMBL" id="PIR97494.1"/>
    </source>
</evidence>
<accession>A0A2H0VEE2</accession>
<gene>
    <name evidence="1" type="ORF">COT91_01225</name>
</gene>
<dbReference type="AlphaFoldDB" id="A0A2H0VEE2"/>
<reference evidence="2" key="1">
    <citation type="submission" date="2017-09" db="EMBL/GenBank/DDBJ databases">
        <title>Depth-based differentiation of microbial function through sediment-hosted aquifers and enrichment of novel symbionts in the deep terrestrial subsurface.</title>
        <authorList>
            <person name="Probst A.J."/>
            <person name="Ladd B."/>
            <person name="Jarett J.K."/>
            <person name="Geller-Mcgrath D.E."/>
            <person name="Sieber C.M.K."/>
            <person name="Emerson J.B."/>
            <person name="Anantharaman K."/>
            <person name="Thomas B.C."/>
            <person name="Malmstrom R."/>
            <person name="Stieglmeier M."/>
            <person name="Klingl A."/>
            <person name="Woyke T."/>
            <person name="Ryan C.M."/>
            <person name="Banfield J.F."/>
        </authorList>
    </citation>
    <scope>NUCLEOTIDE SEQUENCE [LARGE SCALE GENOMIC DNA]</scope>
</reference>
<evidence type="ECO:0000313" key="2">
    <source>
        <dbReference type="Proteomes" id="UP000230557"/>
    </source>
</evidence>
<dbReference type="EMBL" id="PFAJ01000015">
    <property type="protein sequence ID" value="PIR97494.1"/>
    <property type="molecule type" value="Genomic_DNA"/>
</dbReference>
<protein>
    <submittedName>
        <fullName evidence="1">Uncharacterized protein</fullName>
    </submittedName>
</protein>
<organism evidence="1 2">
    <name type="scientific">Candidatus Doudnabacteria bacterium CG10_big_fil_rev_8_21_14_0_10_41_10</name>
    <dbReference type="NCBI Taxonomy" id="1974551"/>
    <lineage>
        <taxon>Bacteria</taxon>
        <taxon>Candidatus Doudnaibacteriota</taxon>
    </lineage>
</organism>
<proteinExistence type="predicted"/>
<comment type="caution">
    <text evidence="1">The sequence shown here is derived from an EMBL/GenBank/DDBJ whole genome shotgun (WGS) entry which is preliminary data.</text>
</comment>